<dbReference type="PANTHER" id="PTHR24171:SF8">
    <property type="entry name" value="BRCA1-ASSOCIATED RING DOMAIN PROTEIN 1"/>
    <property type="match status" value="1"/>
</dbReference>
<dbReference type="SMART" id="SM00248">
    <property type="entry name" value="ANK"/>
    <property type="match status" value="17"/>
</dbReference>
<dbReference type="Gene3D" id="1.25.40.20">
    <property type="entry name" value="Ankyrin repeat-containing domain"/>
    <property type="match status" value="4"/>
</dbReference>
<evidence type="ECO:0000256" key="3">
    <source>
        <dbReference type="PROSITE-ProRule" id="PRU00023"/>
    </source>
</evidence>
<feature type="repeat" description="ANK" evidence="3">
    <location>
        <begin position="1345"/>
        <end position="1377"/>
    </location>
</feature>
<dbReference type="InterPro" id="IPR056884">
    <property type="entry name" value="NPHP3-like_N"/>
</dbReference>
<dbReference type="Gene3D" id="3.40.50.1580">
    <property type="entry name" value="Nucleoside phosphorylase domain"/>
    <property type="match status" value="1"/>
</dbReference>
<feature type="repeat" description="ANK" evidence="3">
    <location>
        <begin position="942"/>
        <end position="974"/>
    </location>
</feature>
<dbReference type="SUPFAM" id="SSF53167">
    <property type="entry name" value="Purine and uridine phosphorylases"/>
    <property type="match status" value="1"/>
</dbReference>
<dbReference type="InterPro" id="IPR000845">
    <property type="entry name" value="Nucleoside_phosphorylase_d"/>
</dbReference>
<proteinExistence type="predicted"/>
<feature type="repeat" description="ANK" evidence="3">
    <location>
        <begin position="1233"/>
        <end position="1267"/>
    </location>
</feature>
<feature type="repeat" description="ANK" evidence="3">
    <location>
        <begin position="843"/>
        <end position="875"/>
    </location>
</feature>
<evidence type="ECO:0000313" key="8">
    <source>
        <dbReference type="Proteomes" id="UP000297595"/>
    </source>
</evidence>
<evidence type="ECO:0000256" key="1">
    <source>
        <dbReference type="ARBA" id="ARBA00022737"/>
    </source>
</evidence>
<dbReference type="PANTHER" id="PTHR24171">
    <property type="entry name" value="ANKYRIN REPEAT DOMAIN-CONTAINING PROTEIN 39-RELATED"/>
    <property type="match status" value="1"/>
</dbReference>
<feature type="repeat" description="ANK" evidence="3">
    <location>
        <begin position="1312"/>
        <end position="1344"/>
    </location>
</feature>
<dbReference type="GO" id="GO:0009116">
    <property type="term" value="P:nucleoside metabolic process"/>
    <property type="evidence" value="ECO:0007669"/>
    <property type="project" value="InterPro"/>
</dbReference>
<dbReference type="PROSITE" id="PS50297">
    <property type="entry name" value="ANK_REP_REGION"/>
    <property type="match status" value="10"/>
</dbReference>
<dbReference type="Pfam" id="PF01048">
    <property type="entry name" value="PNP_UDP_1"/>
    <property type="match status" value="1"/>
</dbReference>
<feature type="repeat" description="ANK" evidence="3">
    <location>
        <begin position="1268"/>
        <end position="1311"/>
    </location>
</feature>
<evidence type="ECO:0000313" key="7">
    <source>
        <dbReference type="EMBL" id="TGJ72390.1"/>
    </source>
</evidence>
<dbReference type="PROSITE" id="PS50088">
    <property type="entry name" value="ANK_REPEAT"/>
    <property type="match status" value="13"/>
</dbReference>
<name>A0A8H2HSB8_ORBOL</name>
<feature type="domain" description="Nucleoside phosphorylase" evidence="4">
    <location>
        <begin position="13"/>
        <end position="266"/>
    </location>
</feature>
<dbReference type="Pfam" id="PF24883">
    <property type="entry name" value="NPHP3_N"/>
    <property type="match status" value="1"/>
</dbReference>
<evidence type="ECO:0000259" key="4">
    <source>
        <dbReference type="Pfam" id="PF01048"/>
    </source>
</evidence>
<accession>A0A8H2HSB8</accession>
<comment type="caution">
    <text evidence="7">The sequence shown here is derived from an EMBL/GenBank/DDBJ whole genome shotgun (WGS) entry which is preliminary data.</text>
</comment>
<keyword evidence="1" id="KW-0677">Repeat</keyword>
<organism evidence="7 8">
    <name type="scientific">Orbilia oligospora</name>
    <name type="common">Nematode-trapping fungus</name>
    <name type="synonym">Arthrobotrys oligospora</name>
    <dbReference type="NCBI Taxonomy" id="2813651"/>
    <lineage>
        <taxon>Eukaryota</taxon>
        <taxon>Fungi</taxon>
        <taxon>Dikarya</taxon>
        <taxon>Ascomycota</taxon>
        <taxon>Pezizomycotina</taxon>
        <taxon>Orbiliomycetes</taxon>
        <taxon>Orbiliales</taxon>
        <taxon>Orbiliaceae</taxon>
        <taxon>Orbilia</taxon>
    </lineage>
</organism>
<dbReference type="SUPFAM" id="SSF48403">
    <property type="entry name" value="Ankyrin repeat"/>
    <property type="match status" value="2"/>
</dbReference>
<feature type="repeat" description="ANK" evidence="3">
    <location>
        <begin position="1200"/>
        <end position="1232"/>
    </location>
</feature>
<protein>
    <recommendedName>
        <fullName evidence="9">Nucleoside phosphorylase domain-containing protein</fullName>
    </recommendedName>
</protein>
<sequence>MSTTPKRREEYTIGWICALSKEQTAATLMLDETHPSLDSKPHGDTNAYTLGSIGRHNVAITCLPLGYYGTNQAANVANHMKRTFSSIRSFFLVGIGAGIPGKVELGDVVIGTEWAQWDFGKTNQHGIFEHTGKECRPPQELLSVIQSLRSRHELQGKTMIPTYLDDLKANHLNLEGKYKSIGDPKKAKVHYGLIASGNQVVKDEKLRDSIAKRLNEKVLCIEMEAAGLVGIPAIVVRGICDYADSNKNDKWQEYAAAVAAACTKELLGVIEPATAIDVQVRQKEFDEAIDNLTKLKKHLDGEENRKILDWITPIDDSSRHNDTLNRRQPGTGEWLLNSTEYQNWLNTVKEVLFCPGIPGAGKTILSSIVVEHLIDRYSYNPAVGVAYIYFNYKVNAHITVDELISNLLKQLARTQDPLSNCVKDLYDRCKGIRPPRAEIVKALGAVVASYSRVFIVVDALDEYERCSEFLGQLFELHENYALNIFATSRPIPEIRGIFERHEISLIELEIRASEADIINYLEGQILHSGGNIVRKNRALVIGKVSKLAQGMFLLAHLYFETIKTSRSLKKLHEALESFTAQGKSSVGAYDNTYRAIMESIQGYGDRGLTEMAFQVLSWIICASRPLTKAELQYAIAVEHPDEASEVDIANLSDVDDLVSNCRGLVTIDEQSNIIRLIHYTVQEYFERTRMTWFPNSHSDIAKICVIYLSQDTFKLGSCSTYKEFQQRLQSNALYEYAAKNWDYHIRESTNDVESPRDLSTNSEVDWFTRPVDMIGLVINLLSEADIRLACVQAMFTTSRYRFFDRESIDRVTGLHVAAYCGLTLIMKVMLAGNGVDLELADNTGRTAVLFAAKEGYEDIVRVLIESGANPEAKDHSGEAAILLAVRGGHESIVRILIGIGVNLEVKNHYDETPLFIAAQKGYEGIFHLLMESKTNIKTRDRKRRTILMAAAKGGCEDVVELLIKIGASVEDKDEDGKTALMAAAEGGCENVVELLIESGASVDDNDKDGETALWKALDSDEWGVLRMLIDRGADLKVKNRLGKTLLSQLGYGGPRDDVRFLVEALMNWEDEDNYQEMMLVSAKYGYEDIIRLLIEKGVCLTAFDGEYGQQLLRNATLGGHAGIVGLLVDQGIDLDQYDEDYYGTPLTFAVSEGYEGVVRALLERADPDAPDDDGITPLQIAIEISDQGMVRILAEKGATLDAKSLYMAFKSGKKDIIKILMENGADLEVRDTKGRTALSVGVSVGGYDENALELLLEEGADLESRDNKGRTPLLLAVRIHTKEGWRWDERDSTLKINFLIKKGANLEARDIYGRTLLSIAAGKGKKNQVRLLVGHGANLESSDIRLRTPLSIAAKNGHEDVVRLLVEEGANLETVDKEGKTPLQHAIANQYEGIIRILTAKKIGLEY</sequence>
<feature type="repeat" description="ANK" evidence="3">
    <location>
        <begin position="1107"/>
        <end position="1139"/>
    </location>
</feature>
<feature type="repeat" description="ANK" evidence="3">
    <location>
        <begin position="909"/>
        <end position="941"/>
    </location>
</feature>
<dbReference type="Pfam" id="PF12796">
    <property type="entry name" value="Ank_2"/>
    <property type="match status" value="5"/>
</dbReference>
<keyword evidence="2 3" id="KW-0040">ANK repeat</keyword>
<feature type="repeat" description="ANK" evidence="3">
    <location>
        <begin position="1173"/>
        <end position="1205"/>
    </location>
</feature>
<evidence type="ECO:0000259" key="5">
    <source>
        <dbReference type="Pfam" id="PF22939"/>
    </source>
</evidence>
<feature type="domain" description="Nephrocystin 3-like N-terminal" evidence="6">
    <location>
        <begin position="330"/>
        <end position="489"/>
    </location>
</feature>
<dbReference type="EMBL" id="SOZJ01000002">
    <property type="protein sequence ID" value="TGJ72390.1"/>
    <property type="molecule type" value="Genomic_DNA"/>
</dbReference>
<dbReference type="InterPro" id="IPR035994">
    <property type="entry name" value="Nucleoside_phosphorylase_sf"/>
</dbReference>
<feature type="domain" description="GPI inositol-deacylase winged helix" evidence="5">
    <location>
        <begin position="610"/>
        <end position="685"/>
    </location>
</feature>
<evidence type="ECO:0008006" key="9">
    <source>
        <dbReference type="Google" id="ProtNLM"/>
    </source>
</evidence>
<dbReference type="Proteomes" id="UP000297595">
    <property type="component" value="Unassembled WGS sequence"/>
</dbReference>
<dbReference type="InterPro" id="IPR002110">
    <property type="entry name" value="Ankyrin_rpt"/>
</dbReference>
<dbReference type="Gene3D" id="3.40.50.300">
    <property type="entry name" value="P-loop containing nucleotide triphosphate hydrolases"/>
    <property type="match status" value="1"/>
</dbReference>
<evidence type="ECO:0000256" key="2">
    <source>
        <dbReference type="ARBA" id="ARBA00023043"/>
    </source>
</evidence>
<dbReference type="InterPro" id="IPR036770">
    <property type="entry name" value="Ankyrin_rpt-contain_sf"/>
</dbReference>
<dbReference type="Pfam" id="PF22939">
    <property type="entry name" value="WHD_GPIID"/>
    <property type="match status" value="1"/>
</dbReference>
<dbReference type="GO" id="GO:0003824">
    <property type="term" value="F:catalytic activity"/>
    <property type="evidence" value="ECO:0007669"/>
    <property type="project" value="InterPro"/>
</dbReference>
<gene>
    <name evidence="7" type="ORF">EYR41_004289</name>
</gene>
<dbReference type="InterPro" id="IPR027417">
    <property type="entry name" value="P-loop_NTPase"/>
</dbReference>
<dbReference type="SUPFAM" id="SSF52540">
    <property type="entry name" value="P-loop containing nucleoside triphosphate hydrolases"/>
    <property type="match status" value="1"/>
</dbReference>
<feature type="repeat" description="ANK" evidence="3">
    <location>
        <begin position="975"/>
        <end position="1007"/>
    </location>
</feature>
<evidence type="ECO:0000259" key="6">
    <source>
        <dbReference type="Pfam" id="PF24883"/>
    </source>
</evidence>
<reference evidence="7 8" key="1">
    <citation type="submission" date="2019-03" db="EMBL/GenBank/DDBJ databases">
        <title>Nematode-trapping fungi genome.</title>
        <authorList>
            <person name="Vidal-Diez De Ulzurrun G."/>
        </authorList>
    </citation>
    <scope>NUCLEOTIDE SEQUENCE [LARGE SCALE GENOMIC DNA]</scope>
    <source>
        <strain evidence="7 8">TWF154</strain>
    </source>
</reference>
<feature type="repeat" description="ANK" evidence="3">
    <location>
        <begin position="1008"/>
        <end position="1040"/>
    </location>
</feature>
<feature type="repeat" description="ANK" evidence="3">
    <location>
        <begin position="876"/>
        <end position="908"/>
    </location>
</feature>
<dbReference type="InterPro" id="IPR054471">
    <property type="entry name" value="GPIID_WHD"/>
</dbReference>